<dbReference type="Proteomes" id="UP000248857">
    <property type="component" value="Unassembled WGS sequence"/>
</dbReference>
<dbReference type="EMBL" id="PQWO01000032">
    <property type="protein sequence ID" value="PZD70602.1"/>
    <property type="molecule type" value="Genomic_DNA"/>
</dbReference>
<gene>
    <name evidence="1" type="ORF">C1752_10452</name>
</gene>
<proteinExistence type="predicted"/>
<organism evidence="1 2">
    <name type="scientific">Acaryochloris thomasi RCC1774</name>
    <dbReference type="NCBI Taxonomy" id="1764569"/>
    <lineage>
        <taxon>Bacteria</taxon>
        <taxon>Bacillati</taxon>
        <taxon>Cyanobacteriota</taxon>
        <taxon>Cyanophyceae</taxon>
        <taxon>Acaryochloridales</taxon>
        <taxon>Acaryochloridaceae</taxon>
        <taxon>Acaryochloris</taxon>
        <taxon>Acaryochloris thomasi</taxon>
    </lineage>
</organism>
<accession>A0A2W1JHJ3</accession>
<evidence type="ECO:0000313" key="2">
    <source>
        <dbReference type="Proteomes" id="UP000248857"/>
    </source>
</evidence>
<keyword evidence="2" id="KW-1185">Reference proteome</keyword>
<dbReference type="AlphaFoldDB" id="A0A2W1JHJ3"/>
<comment type="caution">
    <text evidence="1">The sequence shown here is derived from an EMBL/GenBank/DDBJ whole genome shotgun (WGS) entry which is preliminary data.</text>
</comment>
<sequence length="102" mass="12264">MTAVELRKRTLKRWNYRCALCPWKRTYKYAHVHHTNYRRYGHELIGIDLLPLAPGSHRFIHRWLGWGDRVRTQRLGKYPNLLQRLAHLWCRLMLGVCWGLGG</sequence>
<reference evidence="1 2" key="1">
    <citation type="journal article" date="2018" name="Sci. Rep.">
        <title>A novel species of the marine cyanobacterium Acaryochloris with a unique pigment content and lifestyle.</title>
        <authorList>
            <person name="Partensky F."/>
            <person name="Six C."/>
            <person name="Ratin M."/>
            <person name="Garczarek L."/>
            <person name="Vaulot D."/>
            <person name="Probert I."/>
            <person name="Calteau A."/>
            <person name="Gourvil P."/>
            <person name="Marie D."/>
            <person name="Grebert T."/>
            <person name="Bouchier C."/>
            <person name="Le Panse S."/>
            <person name="Gachenot M."/>
            <person name="Rodriguez F."/>
            <person name="Garrido J.L."/>
        </authorList>
    </citation>
    <scope>NUCLEOTIDE SEQUENCE [LARGE SCALE GENOMIC DNA]</scope>
    <source>
        <strain evidence="1 2">RCC1774</strain>
    </source>
</reference>
<name>A0A2W1JHJ3_9CYAN</name>
<evidence type="ECO:0000313" key="1">
    <source>
        <dbReference type="EMBL" id="PZD70602.1"/>
    </source>
</evidence>
<protein>
    <submittedName>
        <fullName evidence="1">Uncharacterized protein</fullName>
    </submittedName>
</protein>